<evidence type="ECO:0000313" key="2">
    <source>
        <dbReference type="EMBL" id="MQM18214.1"/>
    </source>
</evidence>
<comment type="caution">
    <text evidence="2">The sequence shown here is derived from an EMBL/GenBank/DDBJ whole genome shotgun (WGS) entry which is preliminary data.</text>
</comment>
<keyword evidence="1" id="KW-0732">Signal</keyword>
<proteinExistence type="predicted"/>
<feature type="chain" id="PRO_5032307197" evidence="1">
    <location>
        <begin position="17"/>
        <end position="180"/>
    </location>
</feature>
<protein>
    <submittedName>
        <fullName evidence="2">Uncharacterized protein</fullName>
    </submittedName>
</protein>
<dbReference type="AlphaFoldDB" id="A0A843XFD1"/>
<keyword evidence="3" id="KW-1185">Reference proteome</keyword>
<sequence>MSPSCWGCVLLTVCLALRACASLGIVLCLVGIFARAKQMLVCRVATLVERCDTCLWLLPALCWLFVNSGEVFPEFFSVCSGGGEVFPKTVLCSFLVVVAALPSGLRDELSLLPVGLFAFSLPRRCRLRCVAFDHGSCRCAGQVVFLLIFRCFLTALVGLRVPPWSGCLFHFSRPACSARW</sequence>
<gene>
    <name evidence="2" type="ORF">Taro_051201</name>
</gene>
<feature type="signal peptide" evidence="1">
    <location>
        <begin position="1"/>
        <end position="16"/>
    </location>
</feature>
<dbReference type="Proteomes" id="UP000652761">
    <property type="component" value="Unassembled WGS sequence"/>
</dbReference>
<name>A0A843XFD1_COLES</name>
<organism evidence="2 3">
    <name type="scientific">Colocasia esculenta</name>
    <name type="common">Wild taro</name>
    <name type="synonym">Arum esculentum</name>
    <dbReference type="NCBI Taxonomy" id="4460"/>
    <lineage>
        <taxon>Eukaryota</taxon>
        <taxon>Viridiplantae</taxon>
        <taxon>Streptophyta</taxon>
        <taxon>Embryophyta</taxon>
        <taxon>Tracheophyta</taxon>
        <taxon>Spermatophyta</taxon>
        <taxon>Magnoliopsida</taxon>
        <taxon>Liliopsida</taxon>
        <taxon>Araceae</taxon>
        <taxon>Aroideae</taxon>
        <taxon>Colocasieae</taxon>
        <taxon>Colocasia</taxon>
    </lineage>
</organism>
<accession>A0A843XFD1</accession>
<dbReference type="EMBL" id="NMUH01008038">
    <property type="protein sequence ID" value="MQM18214.1"/>
    <property type="molecule type" value="Genomic_DNA"/>
</dbReference>
<reference evidence="2" key="1">
    <citation type="submission" date="2017-07" db="EMBL/GenBank/DDBJ databases">
        <title>Taro Niue Genome Assembly and Annotation.</title>
        <authorList>
            <person name="Atibalentja N."/>
            <person name="Keating K."/>
            <person name="Fields C.J."/>
        </authorList>
    </citation>
    <scope>NUCLEOTIDE SEQUENCE</scope>
    <source>
        <strain evidence="2">Niue_2</strain>
        <tissue evidence="2">Leaf</tissue>
    </source>
</reference>
<evidence type="ECO:0000313" key="3">
    <source>
        <dbReference type="Proteomes" id="UP000652761"/>
    </source>
</evidence>
<evidence type="ECO:0000256" key="1">
    <source>
        <dbReference type="SAM" id="SignalP"/>
    </source>
</evidence>